<dbReference type="OrthoDB" id="391988at2759"/>
<evidence type="ECO:0000313" key="3">
    <source>
        <dbReference type="EMBL" id="KIM26731.1"/>
    </source>
</evidence>
<protein>
    <submittedName>
        <fullName evidence="3">Uncharacterized protein</fullName>
    </submittedName>
</protein>
<reference evidence="3 4" key="1">
    <citation type="submission" date="2014-04" db="EMBL/GenBank/DDBJ databases">
        <authorList>
            <consortium name="DOE Joint Genome Institute"/>
            <person name="Kuo A."/>
            <person name="Zuccaro A."/>
            <person name="Kohler A."/>
            <person name="Nagy L.G."/>
            <person name="Floudas D."/>
            <person name="Copeland A."/>
            <person name="Barry K.W."/>
            <person name="Cichocki N."/>
            <person name="Veneault-Fourrey C."/>
            <person name="LaButti K."/>
            <person name="Lindquist E.A."/>
            <person name="Lipzen A."/>
            <person name="Lundell T."/>
            <person name="Morin E."/>
            <person name="Murat C."/>
            <person name="Sun H."/>
            <person name="Tunlid A."/>
            <person name="Henrissat B."/>
            <person name="Grigoriev I.V."/>
            <person name="Hibbett D.S."/>
            <person name="Martin F."/>
            <person name="Nordberg H.P."/>
            <person name="Cantor M.N."/>
            <person name="Hua S.X."/>
        </authorList>
    </citation>
    <scope>NUCLEOTIDE SEQUENCE [LARGE SCALE GENOMIC DNA]</scope>
    <source>
        <strain evidence="3 4">MAFF 305830</strain>
    </source>
</reference>
<organism evidence="3 4">
    <name type="scientific">Serendipita vermifera MAFF 305830</name>
    <dbReference type="NCBI Taxonomy" id="933852"/>
    <lineage>
        <taxon>Eukaryota</taxon>
        <taxon>Fungi</taxon>
        <taxon>Dikarya</taxon>
        <taxon>Basidiomycota</taxon>
        <taxon>Agaricomycotina</taxon>
        <taxon>Agaricomycetes</taxon>
        <taxon>Sebacinales</taxon>
        <taxon>Serendipitaceae</taxon>
        <taxon>Serendipita</taxon>
    </lineage>
</organism>
<dbReference type="Proteomes" id="UP000054097">
    <property type="component" value="Unassembled WGS sequence"/>
</dbReference>
<keyword evidence="2" id="KW-1133">Transmembrane helix</keyword>
<feature type="transmembrane region" description="Helical" evidence="2">
    <location>
        <begin position="270"/>
        <end position="291"/>
    </location>
</feature>
<sequence length="378" mass="42166">MPSTTLFLLARLKERSPATCGSTPPQEVLTSVAVAPVAPTSTSTAPQLDSVDTTSSLVTPQNLMGSILTWFHPSHGLSSSPTPSRSNESSPETSDEKYPTPPPGDDQRYQVDTYHLDIPPSTHHRPIACVRQFYRLLALVSSPTHIQERYKNTLVDLVQLTFDNVKNHFSKKAMEFAQKVNPSLKIDGSIEVGRSKYWASLASSANFLGKTLPQCLDELHTDIVAIWNFNDPSMNLQSQEFKILMSNMVNDISPGLFGKAPGAFRMRKTLMLFMAYTVDFTLVMQHIFILVRGEDLATSRRMIKLAYMAYNNSDLKSKAHIMIKDHAKNTNPIARGARDTTIDKIVEIISLFRIDSADLYGQQVQSGGFRVSEQDEPW</sequence>
<evidence type="ECO:0000256" key="1">
    <source>
        <dbReference type="SAM" id="MobiDB-lite"/>
    </source>
</evidence>
<keyword evidence="2" id="KW-0472">Membrane</keyword>
<evidence type="ECO:0000313" key="4">
    <source>
        <dbReference type="Proteomes" id="UP000054097"/>
    </source>
</evidence>
<feature type="region of interest" description="Disordered" evidence="1">
    <location>
        <begin position="75"/>
        <end position="109"/>
    </location>
</feature>
<gene>
    <name evidence="3" type="ORF">M408DRAFT_25200</name>
</gene>
<reference evidence="4" key="2">
    <citation type="submission" date="2015-01" db="EMBL/GenBank/DDBJ databases">
        <title>Evolutionary Origins and Diversification of the Mycorrhizal Mutualists.</title>
        <authorList>
            <consortium name="DOE Joint Genome Institute"/>
            <consortium name="Mycorrhizal Genomics Consortium"/>
            <person name="Kohler A."/>
            <person name="Kuo A."/>
            <person name="Nagy L.G."/>
            <person name="Floudas D."/>
            <person name="Copeland A."/>
            <person name="Barry K.W."/>
            <person name="Cichocki N."/>
            <person name="Veneault-Fourrey C."/>
            <person name="LaButti K."/>
            <person name="Lindquist E.A."/>
            <person name="Lipzen A."/>
            <person name="Lundell T."/>
            <person name="Morin E."/>
            <person name="Murat C."/>
            <person name="Riley R."/>
            <person name="Ohm R."/>
            <person name="Sun H."/>
            <person name="Tunlid A."/>
            <person name="Henrissat B."/>
            <person name="Grigoriev I.V."/>
            <person name="Hibbett D.S."/>
            <person name="Martin F."/>
        </authorList>
    </citation>
    <scope>NUCLEOTIDE SEQUENCE [LARGE SCALE GENOMIC DNA]</scope>
    <source>
        <strain evidence="4">MAFF 305830</strain>
    </source>
</reference>
<evidence type="ECO:0000256" key="2">
    <source>
        <dbReference type="SAM" id="Phobius"/>
    </source>
</evidence>
<accession>A0A0C3B5I8</accession>
<name>A0A0C3B5I8_SERVB</name>
<feature type="compositionally biased region" description="Low complexity" evidence="1">
    <location>
        <begin position="75"/>
        <end position="92"/>
    </location>
</feature>
<dbReference type="AlphaFoldDB" id="A0A0C3B5I8"/>
<dbReference type="EMBL" id="KN824304">
    <property type="protein sequence ID" value="KIM26731.1"/>
    <property type="molecule type" value="Genomic_DNA"/>
</dbReference>
<keyword evidence="2" id="KW-0812">Transmembrane</keyword>
<proteinExistence type="predicted"/>
<dbReference type="HOGENOM" id="CLU_731902_0_0_1"/>
<keyword evidence="4" id="KW-1185">Reference proteome</keyword>